<evidence type="ECO:0000313" key="11">
    <source>
        <dbReference type="Proteomes" id="UP000050911"/>
    </source>
</evidence>
<dbReference type="FunFam" id="3.30.300.20:FF:000002">
    <property type="entry name" value="Transcription termination/antitermination protein NusA"/>
    <property type="match status" value="1"/>
</dbReference>
<dbReference type="InterPro" id="IPR009019">
    <property type="entry name" value="KH_sf_prok-type"/>
</dbReference>
<feature type="domain" description="S1 motif" evidence="9">
    <location>
        <begin position="133"/>
        <end position="199"/>
    </location>
</feature>
<gene>
    <name evidence="7" type="primary">nusA</name>
    <name evidence="10" type="ORF">FC96_GL000368</name>
</gene>
<dbReference type="CDD" id="cd02134">
    <property type="entry name" value="KH-II_NusA_rpt1"/>
    <property type="match status" value="1"/>
</dbReference>
<evidence type="ECO:0000256" key="7">
    <source>
        <dbReference type="HAMAP-Rule" id="MF_00945"/>
    </source>
</evidence>
<dbReference type="GO" id="GO:0003700">
    <property type="term" value="F:DNA-binding transcription factor activity"/>
    <property type="evidence" value="ECO:0007669"/>
    <property type="project" value="InterPro"/>
</dbReference>
<dbReference type="RefSeq" id="WP_056941784.1">
    <property type="nucleotide sequence ID" value="NZ_AZCX01000001.1"/>
</dbReference>
<dbReference type="Gene3D" id="3.30.300.20">
    <property type="match status" value="2"/>
</dbReference>
<dbReference type="FunFam" id="3.30.300.20:FF:000005">
    <property type="entry name" value="Transcription termination/antitermination protein NusA"/>
    <property type="match status" value="1"/>
</dbReference>
<dbReference type="InterPro" id="IPR058582">
    <property type="entry name" value="KH_NusA_2nd"/>
</dbReference>
<sequence length="400" mass="43942">MSKELLGALDTLEREKGVKKDIVIEALEAALASAYKRNYNQAQNVEVNFDDKKGDIHVYAVKKVVEEVYDPRLEVTLADATAINRGYEIGDDIKFEVTPKSFGRIAAQTAKQVIMQRVREAERSLIFDQYSQYENEVITGEVEREDHRFVYVNLGNVEAVMGSQDQMANETYRMHDRIKVYVTRVENAAKGPQVFVSRTDPGLLKRLFEEEVPEIYDGTVEIMSIAREAGDRAKVAVRSNNADVDPVGTSVGPRGQRVQAIVSQLGGENMDIVEWTDDDAQFIANALNPAEVIDVIFDENNERAATVIVPDYQLSLAIGKRGQNARLAAKLTGFKIDIKSESEAEQSLESAAQPAVEAADSEADQTDVAAEAAGTDGVESTLNAPSADETETSAAENTDE</sequence>
<dbReference type="GO" id="GO:0003723">
    <property type="term" value="F:RNA binding"/>
    <property type="evidence" value="ECO:0007669"/>
    <property type="project" value="UniProtKB-UniRule"/>
</dbReference>
<dbReference type="Pfam" id="PF26594">
    <property type="entry name" value="KH_NusA_2nd"/>
    <property type="match status" value="1"/>
</dbReference>
<dbReference type="GO" id="GO:0003746">
    <property type="term" value="F:translation elongation factor activity"/>
    <property type="evidence" value="ECO:0007669"/>
    <property type="project" value="UniProtKB-KW"/>
</dbReference>
<keyword evidence="10" id="KW-0251">Elongation factor</keyword>
<evidence type="ECO:0000256" key="6">
    <source>
        <dbReference type="ARBA" id="ARBA00023163"/>
    </source>
</evidence>
<keyword evidence="1 7" id="KW-0806">Transcription termination</keyword>
<proteinExistence type="inferred from homology"/>
<dbReference type="GO" id="GO:0031564">
    <property type="term" value="P:transcription antitermination"/>
    <property type="evidence" value="ECO:0007669"/>
    <property type="project" value="UniProtKB-UniRule"/>
</dbReference>
<dbReference type="PROSITE" id="PS50084">
    <property type="entry name" value="KH_TYPE_1"/>
    <property type="match status" value="1"/>
</dbReference>
<evidence type="ECO:0000256" key="2">
    <source>
        <dbReference type="ARBA" id="ARBA00022490"/>
    </source>
</evidence>
<dbReference type="Pfam" id="PF13184">
    <property type="entry name" value="KH_NusA_1st"/>
    <property type="match status" value="1"/>
</dbReference>
<comment type="function">
    <text evidence="7">Participates in both transcription termination and antitermination.</text>
</comment>
<dbReference type="GO" id="GO:0005829">
    <property type="term" value="C:cytosol"/>
    <property type="evidence" value="ECO:0007669"/>
    <property type="project" value="TreeGrafter"/>
</dbReference>
<comment type="subcellular location">
    <subcellularLocation>
        <location evidence="7">Cytoplasm</location>
    </subcellularLocation>
</comment>
<dbReference type="InterPro" id="IPR012340">
    <property type="entry name" value="NA-bd_OB-fold"/>
</dbReference>
<comment type="subunit">
    <text evidence="7">Monomer. Binds directly to the core enzyme of the DNA-dependent RNA polymerase and to nascent RNA.</text>
</comment>
<dbReference type="HAMAP" id="MF_00945_B">
    <property type="entry name" value="NusA_B"/>
    <property type="match status" value="1"/>
</dbReference>
<dbReference type="InterPro" id="IPR013735">
    <property type="entry name" value="TF_NusA_N"/>
</dbReference>
<dbReference type="Gene3D" id="2.40.50.140">
    <property type="entry name" value="Nucleic acid-binding proteins"/>
    <property type="match status" value="1"/>
</dbReference>
<dbReference type="CDD" id="cd22529">
    <property type="entry name" value="KH-II_NusA_rpt2"/>
    <property type="match status" value="1"/>
</dbReference>
<dbReference type="InterPro" id="IPR030842">
    <property type="entry name" value="TF_NusA_bacterial"/>
</dbReference>
<dbReference type="SUPFAM" id="SSF54814">
    <property type="entry name" value="Prokaryotic type KH domain (KH-domain type II)"/>
    <property type="match status" value="2"/>
</dbReference>
<evidence type="ECO:0000256" key="1">
    <source>
        <dbReference type="ARBA" id="ARBA00022472"/>
    </source>
</evidence>
<keyword evidence="11" id="KW-1185">Reference proteome</keyword>
<evidence type="ECO:0000256" key="8">
    <source>
        <dbReference type="SAM" id="MobiDB-lite"/>
    </source>
</evidence>
<evidence type="ECO:0000313" key="10">
    <source>
        <dbReference type="EMBL" id="KRK49441.1"/>
    </source>
</evidence>
<dbReference type="AlphaFoldDB" id="A0A0R1I0G0"/>
<keyword evidence="2 7" id="KW-0963">Cytoplasm</keyword>
<dbReference type="STRING" id="1302272.FC96_GL000368"/>
<dbReference type="EMBL" id="AZCX01000001">
    <property type="protein sequence ID" value="KRK49441.1"/>
    <property type="molecule type" value="Genomic_DNA"/>
</dbReference>
<dbReference type="PANTHER" id="PTHR22648:SF0">
    <property type="entry name" value="TRANSCRIPTION TERMINATION_ANTITERMINATION PROTEIN NUSA"/>
    <property type="match status" value="1"/>
</dbReference>
<dbReference type="Pfam" id="PF00575">
    <property type="entry name" value="S1"/>
    <property type="match status" value="1"/>
</dbReference>
<dbReference type="SUPFAM" id="SSF69705">
    <property type="entry name" value="Transcription factor NusA, N-terminal domain"/>
    <property type="match status" value="1"/>
</dbReference>
<evidence type="ECO:0000259" key="9">
    <source>
        <dbReference type="SMART" id="SM00316"/>
    </source>
</evidence>
<dbReference type="SMART" id="SM00316">
    <property type="entry name" value="S1"/>
    <property type="match status" value="1"/>
</dbReference>
<dbReference type="PANTHER" id="PTHR22648">
    <property type="entry name" value="TRANSCRIPTION TERMINATION FACTOR NUSA"/>
    <property type="match status" value="1"/>
</dbReference>
<dbReference type="SUPFAM" id="SSF50249">
    <property type="entry name" value="Nucleic acid-binding proteins"/>
    <property type="match status" value="1"/>
</dbReference>
<keyword evidence="3 7" id="KW-0889">Transcription antitermination</keyword>
<comment type="similarity">
    <text evidence="7">Belongs to the NusA family.</text>
</comment>
<protein>
    <recommendedName>
        <fullName evidence="7">Transcription termination/antitermination protein NusA</fullName>
    </recommendedName>
</protein>
<evidence type="ECO:0000256" key="5">
    <source>
        <dbReference type="ARBA" id="ARBA00023015"/>
    </source>
</evidence>
<dbReference type="Pfam" id="PF08529">
    <property type="entry name" value="NusA_N"/>
    <property type="match status" value="1"/>
</dbReference>
<feature type="compositionally biased region" description="Low complexity" evidence="8">
    <location>
        <begin position="345"/>
        <end position="355"/>
    </location>
</feature>
<comment type="caution">
    <text evidence="10">The sequence shown here is derived from an EMBL/GenBank/DDBJ whole genome shotgun (WGS) entry which is preliminary data.</text>
</comment>
<organism evidence="10 11">
    <name type="scientific">Secundilactobacillus kimchicus JCM 15530</name>
    <dbReference type="NCBI Taxonomy" id="1302272"/>
    <lineage>
        <taxon>Bacteria</taxon>
        <taxon>Bacillati</taxon>
        <taxon>Bacillota</taxon>
        <taxon>Bacilli</taxon>
        <taxon>Lactobacillales</taxon>
        <taxon>Lactobacillaceae</taxon>
        <taxon>Secundilactobacillus</taxon>
    </lineage>
</organism>
<dbReference type="FunFam" id="3.30.1480.10:FF:000002">
    <property type="entry name" value="Transcription termination/antitermination protein NusA"/>
    <property type="match status" value="1"/>
</dbReference>
<dbReference type="InterPro" id="IPR003029">
    <property type="entry name" value="S1_domain"/>
</dbReference>
<dbReference type="Gene3D" id="3.30.1480.10">
    <property type="entry name" value="NusA, N-terminal domain"/>
    <property type="match status" value="1"/>
</dbReference>
<dbReference type="NCBIfam" id="TIGR01953">
    <property type="entry name" value="NusA"/>
    <property type="match status" value="1"/>
</dbReference>
<dbReference type="GO" id="GO:0006353">
    <property type="term" value="P:DNA-templated transcription termination"/>
    <property type="evidence" value="ECO:0007669"/>
    <property type="project" value="UniProtKB-UniRule"/>
</dbReference>
<dbReference type="OrthoDB" id="9807233at2"/>
<name>A0A0R1I0G0_9LACO</name>
<reference evidence="10 11" key="1">
    <citation type="journal article" date="2015" name="Genome Announc.">
        <title>Expanding the biotechnology potential of lactobacilli through comparative genomics of 213 strains and associated genera.</title>
        <authorList>
            <person name="Sun Z."/>
            <person name="Harris H.M."/>
            <person name="McCann A."/>
            <person name="Guo C."/>
            <person name="Argimon S."/>
            <person name="Zhang W."/>
            <person name="Yang X."/>
            <person name="Jeffery I.B."/>
            <person name="Cooney J.C."/>
            <person name="Kagawa T.F."/>
            <person name="Liu W."/>
            <person name="Song Y."/>
            <person name="Salvetti E."/>
            <person name="Wrobel A."/>
            <person name="Rasinkangas P."/>
            <person name="Parkhill J."/>
            <person name="Rea M.C."/>
            <person name="O'Sullivan O."/>
            <person name="Ritari J."/>
            <person name="Douillard F.P."/>
            <person name="Paul Ross R."/>
            <person name="Yang R."/>
            <person name="Briner A.E."/>
            <person name="Felis G.E."/>
            <person name="de Vos W.M."/>
            <person name="Barrangou R."/>
            <person name="Klaenhammer T.R."/>
            <person name="Caufield P.W."/>
            <person name="Cui Y."/>
            <person name="Zhang H."/>
            <person name="O'Toole P.W."/>
        </authorList>
    </citation>
    <scope>NUCLEOTIDE SEQUENCE [LARGE SCALE GENOMIC DNA]</scope>
    <source>
        <strain evidence="10 11">JCM 15530</strain>
    </source>
</reference>
<dbReference type="InterPro" id="IPR015946">
    <property type="entry name" value="KH_dom-like_a/b"/>
</dbReference>
<dbReference type="PATRIC" id="fig|1302272.5.peg.365"/>
<dbReference type="Proteomes" id="UP000050911">
    <property type="component" value="Unassembled WGS sequence"/>
</dbReference>
<dbReference type="CDD" id="cd04455">
    <property type="entry name" value="S1_NusA"/>
    <property type="match status" value="1"/>
</dbReference>
<evidence type="ECO:0000256" key="4">
    <source>
        <dbReference type="ARBA" id="ARBA00022884"/>
    </source>
</evidence>
<keyword evidence="4 7" id="KW-0694">RNA-binding</keyword>
<keyword evidence="10" id="KW-0648">Protein biosynthesis</keyword>
<evidence type="ECO:0000256" key="3">
    <source>
        <dbReference type="ARBA" id="ARBA00022814"/>
    </source>
</evidence>
<keyword evidence="6 7" id="KW-0804">Transcription</keyword>
<dbReference type="InterPro" id="IPR010213">
    <property type="entry name" value="TF_NusA"/>
</dbReference>
<dbReference type="InterPro" id="IPR025249">
    <property type="entry name" value="TF_NusA_KH_1st"/>
</dbReference>
<keyword evidence="5 7" id="KW-0805">Transcription regulation</keyword>
<accession>A0A0R1I0G0</accession>
<feature type="region of interest" description="Disordered" evidence="8">
    <location>
        <begin position="345"/>
        <end position="400"/>
    </location>
</feature>
<dbReference type="InterPro" id="IPR036555">
    <property type="entry name" value="NusA_N_sf"/>
</dbReference>